<evidence type="ECO:0000256" key="8">
    <source>
        <dbReference type="ARBA" id="ARBA00023163"/>
    </source>
</evidence>
<evidence type="ECO:0000313" key="11">
    <source>
        <dbReference type="EMBL" id="EOT84122.1"/>
    </source>
</evidence>
<comment type="similarity">
    <text evidence="2">Belongs to the Fur family.</text>
</comment>
<evidence type="ECO:0000256" key="2">
    <source>
        <dbReference type="ARBA" id="ARBA00007957"/>
    </source>
</evidence>
<dbReference type="EMBL" id="ASWO01000005">
    <property type="protein sequence ID" value="EOT84122.1"/>
    <property type="molecule type" value="Genomic_DNA"/>
</dbReference>
<name>S0NRK7_9ENTE</name>
<dbReference type="GO" id="GO:0003700">
    <property type="term" value="F:DNA-binding transcription factor activity"/>
    <property type="evidence" value="ECO:0007669"/>
    <property type="project" value="InterPro"/>
</dbReference>
<keyword evidence="7" id="KW-0238">DNA-binding</keyword>
<dbReference type="Pfam" id="PF01475">
    <property type="entry name" value="FUR"/>
    <property type="match status" value="1"/>
</dbReference>
<keyword evidence="8" id="KW-0804">Transcription</keyword>
<dbReference type="GO" id="GO:1900376">
    <property type="term" value="P:regulation of secondary metabolite biosynthetic process"/>
    <property type="evidence" value="ECO:0007669"/>
    <property type="project" value="TreeGrafter"/>
</dbReference>
<dbReference type="GO" id="GO:0005737">
    <property type="term" value="C:cytoplasm"/>
    <property type="evidence" value="ECO:0007669"/>
    <property type="project" value="UniProtKB-SubCell"/>
</dbReference>
<keyword evidence="9" id="KW-0479">Metal-binding</keyword>
<keyword evidence="4" id="KW-0678">Repressor</keyword>
<feature type="binding site" evidence="9">
    <location>
        <position position="105"/>
    </location>
    <ligand>
        <name>Zn(2+)</name>
        <dbReference type="ChEBI" id="CHEBI:29105"/>
    </ligand>
</feature>
<sequence>MKTHTHESGIEQALEVLKNYGFKYTKKRELLLTYLAKTNRYLPAREVYDALSQIYPNVSYDTIYRNLHDFSEIGIVEKTDLNGEMKFRFHCQLHGIGEHHHHFICSVCGETKELSYCPMSIFEDQLQGCKIEGHRFEIYGRCESCQK</sequence>
<dbReference type="Gene3D" id="1.10.10.10">
    <property type="entry name" value="Winged helix-like DNA-binding domain superfamily/Winged helix DNA-binding domain"/>
    <property type="match status" value="1"/>
</dbReference>
<dbReference type="CDD" id="cd07153">
    <property type="entry name" value="Fur_like"/>
    <property type="match status" value="1"/>
</dbReference>
<evidence type="ECO:0000256" key="4">
    <source>
        <dbReference type="ARBA" id="ARBA00022491"/>
    </source>
</evidence>
<dbReference type="RefSeq" id="WP_016185284.1">
    <property type="nucleotide sequence ID" value="NZ_ASWO01000005.1"/>
</dbReference>
<comment type="cofactor">
    <cofactor evidence="10">
        <name>Mn(2+)</name>
        <dbReference type="ChEBI" id="CHEBI:29035"/>
    </cofactor>
    <cofactor evidence="10">
        <name>Fe(2+)</name>
        <dbReference type="ChEBI" id="CHEBI:29033"/>
    </cofactor>
    <text evidence="10">Binds 1 Mn(2+) or Fe(2+) ion per subunit.</text>
</comment>
<dbReference type="GO" id="GO:0045892">
    <property type="term" value="P:negative regulation of DNA-templated transcription"/>
    <property type="evidence" value="ECO:0007669"/>
    <property type="project" value="TreeGrafter"/>
</dbReference>
<feature type="binding site" evidence="9">
    <location>
        <position position="145"/>
    </location>
    <ligand>
        <name>Zn(2+)</name>
        <dbReference type="ChEBI" id="CHEBI:29105"/>
    </ligand>
</feature>
<protein>
    <submittedName>
        <fullName evidence="11">Fur family transcriptional regulator</fullName>
    </submittedName>
</protein>
<evidence type="ECO:0000256" key="9">
    <source>
        <dbReference type="PIRSR" id="PIRSR602481-1"/>
    </source>
</evidence>
<dbReference type="PANTHER" id="PTHR33202">
    <property type="entry name" value="ZINC UPTAKE REGULATION PROTEIN"/>
    <property type="match status" value="1"/>
</dbReference>
<feature type="binding site" evidence="9">
    <location>
        <position position="142"/>
    </location>
    <ligand>
        <name>Zn(2+)</name>
        <dbReference type="ChEBI" id="CHEBI:29105"/>
    </ligand>
</feature>
<dbReference type="eggNOG" id="COG0735">
    <property type="taxonomic scope" value="Bacteria"/>
</dbReference>
<dbReference type="PATRIC" id="fig|1140003.3.peg.786"/>
<dbReference type="GO" id="GO:0000976">
    <property type="term" value="F:transcription cis-regulatory region binding"/>
    <property type="evidence" value="ECO:0007669"/>
    <property type="project" value="TreeGrafter"/>
</dbReference>
<reference evidence="11 12" key="1">
    <citation type="submission" date="2013-03" db="EMBL/GenBank/DDBJ databases">
        <title>The Genome Sequence of Enterococcus sulfureus ATCC_49903 (PacBio/Illumina hybrid assembly).</title>
        <authorList>
            <consortium name="The Broad Institute Genomics Platform"/>
            <consortium name="The Broad Institute Genome Sequencing Center for Infectious Disease"/>
            <person name="Earl A."/>
            <person name="Russ C."/>
            <person name="Gilmore M."/>
            <person name="Surin D."/>
            <person name="Walker B."/>
            <person name="Young S."/>
            <person name="Zeng Q."/>
            <person name="Gargeya S."/>
            <person name="Fitzgerald M."/>
            <person name="Haas B."/>
            <person name="Abouelleil A."/>
            <person name="Allen A.W."/>
            <person name="Alvarado L."/>
            <person name="Arachchi H.M."/>
            <person name="Berlin A.M."/>
            <person name="Chapman S.B."/>
            <person name="Gainer-Dewar J."/>
            <person name="Goldberg J."/>
            <person name="Griggs A."/>
            <person name="Gujja S."/>
            <person name="Hansen M."/>
            <person name="Howarth C."/>
            <person name="Imamovic A."/>
            <person name="Ireland A."/>
            <person name="Larimer J."/>
            <person name="McCowan C."/>
            <person name="Murphy C."/>
            <person name="Pearson M."/>
            <person name="Poon T.W."/>
            <person name="Priest M."/>
            <person name="Roberts A."/>
            <person name="Saif S."/>
            <person name="Shea T."/>
            <person name="Sisk P."/>
            <person name="Sykes S."/>
            <person name="Wortman J."/>
            <person name="Nusbaum C."/>
            <person name="Birren B."/>
        </authorList>
    </citation>
    <scope>NUCLEOTIDE SEQUENCE [LARGE SCALE GENOMIC DNA]</scope>
    <source>
        <strain evidence="11 12">ATCC 49903</strain>
    </source>
</reference>
<evidence type="ECO:0000256" key="10">
    <source>
        <dbReference type="PIRSR" id="PIRSR602481-2"/>
    </source>
</evidence>
<dbReference type="InterPro" id="IPR002481">
    <property type="entry name" value="FUR"/>
</dbReference>
<keyword evidence="5 9" id="KW-0862">Zinc</keyword>
<keyword evidence="12" id="KW-1185">Reference proteome</keyword>
<evidence type="ECO:0000256" key="5">
    <source>
        <dbReference type="ARBA" id="ARBA00022833"/>
    </source>
</evidence>
<dbReference type="InterPro" id="IPR036390">
    <property type="entry name" value="WH_DNA-bd_sf"/>
</dbReference>
<comment type="caution">
    <text evidence="11">The sequence shown here is derived from an EMBL/GenBank/DDBJ whole genome shotgun (WGS) entry which is preliminary data.</text>
</comment>
<evidence type="ECO:0000256" key="7">
    <source>
        <dbReference type="ARBA" id="ARBA00023125"/>
    </source>
</evidence>
<organism evidence="11 12">
    <name type="scientific">Enterococcus sulfureus ATCC 49903</name>
    <dbReference type="NCBI Taxonomy" id="1140003"/>
    <lineage>
        <taxon>Bacteria</taxon>
        <taxon>Bacillati</taxon>
        <taxon>Bacillota</taxon>
        <taxon>Bacilli</taxon>
        <taxon>Lactobacillales</taxon>
        <taxon>Enterococcaceae</taxon>
        <taxon>Enterococcus</taxon>
    </lineage>
</organism>
<feature type="binding site" evidence="10">
    <location>
        <position position="99"/>
    </location>
    <ligand>
        <name>Fe cation</name>
        <dbReference type="ChEBI" id="CHEBI:24875"/>
    </ligand>
</feature>
<accession>S0NRK7</accession>
<dbReference type="Gene3D" id="3.30.1490.190">
    <property type="match status" value="1"/>
</dbReference>
<keyword evidence="6" id="KW-0805">Transcription regulation</keyword>
<keyword evidence="3" id="KW-0963">Cytoplasm</keyword>
<dbReference type="PANTHER" id="PTHR33202:SF1">
    <property type="entry name" value="FERRIC UPTAKE REGULATION PROTEIN"/>
    <property type="match status" value="1"/>
</dbReference>
<evidence type="ECO:0000256" key="6">
    <source>
        <dbReference type="ARBA" id="ARBA00023015"/>
    </source>
</evidence>
<comment type="subcellular location">
    <subcellularLocation>
        <location evidence="1">Cytoplasm</location>
    </subcellularLocation>
</comment>
<dbReference type="InterPro" id="IPR043135">
    <property type="entry name" value="Fur_C"/>
</dbReference>
<comment type="cofactor">
    <cofactor evidence="9">
        <name>Zn(2+)</name>
        <dbReference type="ChEBI" id="CHEBI:29105"/>
    </cofactor>
    <text evidence="9">Binds 1 zinc ion per subunit.</text>
</comment>
<evidence type="ECO:0000313" key="12">
    <source>
        <dbReference type="Proteomes" id="UP000015961"/>
    </source>
</evidence>
<evidence type="ECO:0000256" key="3">
    <source>
        <dbReference type="ARBA" id="ARBA00022490"/>
    </source>
</evidence>
<keyword evidence="10" id="KW-0408">Iron</keyword>
<dbReference type="SUPFAM" id="SSF46785">
    <property type="entry name" value="Winged helix' DNA-binding domain"/>
    <property type="match status" value="1"/>
</dbReference>
<dbReference type="AlphaFoldDB" id="S0NRK7"/>
<dbReference type="GO" id="GO:0008270">
    <property type="term" value="F:zinc ion binding"/>
    <property type="evidence" value="ECO:0007669"/>
    <property type="project" value="TreeGrafter"/>
</dbReference>
<proteinExistence type="inferred from homology"/>
<evidence type="ECO:0000256" key="1">
    <source>
        <dbReference type="ARBA" id="ARBA00004496"/>
    </source>
</evidence>
<gene>
    <name evidence="11" type="ORF">I573_01849</name>
</gene>
<dbReference type="STRING" id="1140003.OMY_00829"/>
<feature type="binding site" evidence="9">
    <location>
        <position position="108"/>
    </location>
    <ligand>
        <name>Zn(2+)</name>
        <dbReference type="ChEBI" id="CHEBI:29105"/>
    </ligand>
</feature>
<dbReference type="OrthoDB" id="8659436at2"/>
<dbReference type="InterPro" id="IPR036388">
    <property type="entry name" value="WH-like_DNA-bd_sf"/>
</dbReference>
<feature type="binding site" evidence="10">
    <location>
        <position position="134"/>
    </location>
    <ligand>
        <name>Fe cation</name>
        <dbReference type="ChEBI" id="CHEBI:24875"/>
    </ligand>
</feature>
<dbReference type="Proteomes" id="UP000015961">
    <property type="component" value="Unassembled WGS sequence"/>
</dbReference>